<name>A0AAT9F8Y1_9BACT</name>
<gene>
    <name evidence="5" type="ORF">MCAL160_1027</name>
</gene>
<evidence type="ECO:0000256" key="2">
    <source>
        <dbReference type="ARBA" id="ARBA00022884"/>
    </source>
</evidence>
<keyword evidence="2 3" id="KW-0694">RNA-binding</keyword>
<accession>A0AAT9F8Y1</accession>
<dbReference type="SUPFAM" id="SSF50249">
    <property type="entry name" value="Nucleic acid-binding proteins"/>
    <property type="match status" value="1"/>
</dbReference>
<feature type="domain" description="TRNA-binding" evidence="4">
    <location>
        <begin position="95"/>
        <end position="211"/>
    </location>
</feature>
<keyword evidence="1 3" id="KW-0820">tRNA-binding</keyword>
<dbReference type="PROSITE" id="PS50886">
    <property type="entry name" value="TRBD"/>
    <property type="match status" value="1"/>
</dbReference>
<dbReference type="KEGG" id="mcm:MCAL160_1027"/>
<dbReference type="GO" id="GO:0000049">
    <property type="term" value="F:tRNA binding"/>
    <property type="evidence" value="ECO:0007669"/>
    <property type="project" value="UniProtKB-UniRule"/>
</dbReference>
<evidence type="ECO:0000313" key="5">
    <source>
        <dbReference type="EMBL" id="BAP01330.1"/>
    </source>
</evidence>
<evidence type="ECO:0000256" key="3">
    <source>
        <dbReference type="PROSITE-ProRule" id="PRU00209"/>
    </source>
</evidence>
<evidence type="ECO:0000256" key="1">
    <source>
        <dbReference type="ARBA" id="ARBA00022555"/>
    </source>
</evidence>
<dbReference type="InterPro" id="IPR012340">
    <property type="entry name" value="NA-bd_OB-fold"/>
</dbReference>
<protein>
    <recommendedName>
        <fullName evidence="4">tRNA-binding domain-containing protein</fullName>
    </recommendedName>
</protein>
<dbReference type="CDD" id="cd02796">
    <property type="entry name" value="tRNA_bind_bactPheRS"/>
    <property type="match status" value="1"/>
</dbReference>
<proteinExistence type="predicted"/>
<reference evidence="5" key="2">
    <citation type="journal article" date="2014" name="Genome Announc.">
        <title>Complete Genome Sequence of Mycoplasma californicum Strain HAZ160_1 from Bovine Mastitic Milk in Japan.</title>
        <authorList>
            <person name="Hata E."/>
            <person name="Murakami K."/>
        </authorList>
    </citation>
    <scope>NUCLEOTIDE SEQUENCE</scope>
    <source>
        <strain evidence="5">HAZ160_1</strain>
    </source>
</reference>
<organism evidence="5">
    <name type="scientific">Mycoplasmopsis californica HAZ160_1</name>
    <dbReference type="NCBI Taxonomy" id="1397850"/>
    <lineage>
        <taxon>Bacteria</taxon>
        <taxon>Bacillati</taxon>
        <taxon>Mycoplasmatota</taxon>
        <taxon>Mycoplasmoidales</taxon>
        <taxon>Metamycoplasmataceae</taxon>
        <taxon>Mycoplasmopsis</taxon>
    </lineage>
</organism>
<dbReference type="Gene3D" id="2.40.50.140">
    <property type="entry name" value="Nucleic acid-binding proteins"/>
    <property type="match status" value="1"/>
</dbReference>
<dbReference type="InterPro" id="IPR033714">
    <property type="entry name" value="tRNA_bind_bactPheRS"/>
</dbReference>
<reference evidence="5" key="3">
    <citation type="journal article" date="2019" name="Vet. Microbiol.">
        <title>Mutations associated with change of susceptibility to lincosamides and/or macrolides in field and laboratory-derived Mycoplasma californicum strains in Japan, and development of a rapid detection method for these mutations.</title>
        <authorList>
            <person name="Hata E."/>
            <person name="Nagai K."/>
            <person name="Murakami K."/>
        </authorList>
    </citation>
    <scope>NUCLEOTIDE SEQUENCE</scope>
    <source>
        <strain evidence="5">HAZ160_1</strain>
    </source>
</reference>
<dbReference type="EMBL" id="AP013353">
    <property type="protein sequence ID" value="BAP01330.1"/>
    <property type="molecule type" value="Genomic_DNA"/>
</dbReference>
<dbReference type="AlphaFoldDB" id="A0AAT9F8Y1"/>
<reference evidence="5" key="1">
    <citation type="journal article" date="2014" name="Appl. Environ. Microbiol.">
        <title>Molecular Epidemiology of Cases of Mycoplasma californicum Infection in Japan.</title>
        <authorList>
            <person name="Hata E."/>
            <person name="Suzuki K."/>
            <person name="Hanyu H."/>
            <person name="Itoh M."/>
            <person name="Higuchi H."/>
            <person name="Kobayashi H."/>
        </authorList>
    </citation>
    <scope>NUCLEOTIDE SEQUENCE</scope>
    <source>
        <strain evidence="5">HAZ160_1</strain>
    </source>
</reference>
<reference evidence="5" key="4">
    <citation type="submission" date="2024-06" db="EMBL/GenBank/DDBJ databases">
        <authorList>
            <consortium name="Mycoplasma californicum genome sequencing consortium"/>
            <person name="Hata E."/>
            <person name="Tanaka K."/>
            <person name="Tamamura Y."/>
        </authorList>
    </citation>
    <scope>NUCLEOTIDE SEQUENCE</scope>
    <source>
        <strain evidence="5">HAZ160_1</strain>
    </source>
</reference>
<dbReference type="Pfam" id="PF01588">
    <property type="entry name" value="tRNA_bind"/>
    <property type="match status" value="1"/>
</dbReference>
<evidence type="ECO:0000259" key="4">
    <source>
        <dbReference type="PROSITE" id="PS50886"/>
    </source>
</evidence>
<dbReference type="NCBIfam" id="NF045867">
    <property type="entry name" value="PheT_Nterm_rel"/>
    <property type="match status" value="1"/>
</dbReference>
<sequence length="220" mass="25057">MYNFPMAILVKYDIEFNNIFELIYNTSVISDDYEIINLEKSKLIVHYDKNTMNVASVVIEQNSINHLKQWSIASDNFKSKIEENINKNTEKQYIFTDKATINVGKIIERSPHPKSEKLFVLKVDFGNEVKQIITNTTYTSKGKYLAWYNAGSLSPDGNEIKLGEVMGVSSEGMLCSADSLGLTDFKEEFENDVLASIENNQKDMKLGENITNFWPELVGL</sequence>
<dbReference type="InterPro" id="IPR002547">
    <property type="entry name" value="tRNA-bd_dom"/>
</dbReference>